<dbReference type="EMBL" id="PDCP01000003">
    <property type="protein sequence ID" value="PEG42378.1"/>
    <property type="molecule type" value="Genomic_DNA"/>
</dbReference>
<keyword evidence="5" id="KW-1185">Reference proteome</keyword>
<protein>
    <submittedName>
        <fullName evidence="3">CoA transferase</fullName>
    </submittedName>
</protein>
<evidence type="ECO:0000256" key="1">
    <source>
        <dbReference type="ARBA" id="ARBA00008383"/>
    </source>
</evidence>
<keyword evidence="2 3" id="KW-0808">Transferase</keyword>
<dbReference type="GO" id="GO:0016740">
    <property type="term" value="F:transferase activity"/>
    <property type="evidence" value="ECO:0007669"/>
    <property type="project" value="UniProtKB-KW"/>
</dbReference>
<dbReference type="Proteomes" id="UP000465302">
    <property type="component" value="Unassembled WGS sequence"/>
</dbReference>
<dbReference type="SUPFAM" id="SSF89796">
    <property type="entry name" value="CoA-transferase family III (CaiB/BaiF)"/>
    <property type="match status" value="1"/>
</dbReference>
<comment type="caution">
    <text evidence="4">The sequence shown here is derived from an EMBL/GenBank/DDBJ whole genome shotgun (WGS) entry which is preliminary data.</text>
</comment>
<name>A0A2A7NFX8_MYCAG</name>
<gene>
    <name evidence="4" type="ORF">CQY20_02975</name>
    <name evidence="3" type="ORF">MAGR_26840</name>
</gene>
<dbReference type="Gene3D" id="3.30.1540.10">
    <property type="entry name" value="formyl-coa transferase, domain 3"/>
    <property type="match status" value="1"/>
</dbReference>
<dbReference type="InterPro" id="IPR003673">
    <property type="entry name" value="CoA-Trfase_fam_III"/>
</dbReference>
<comment type="similarity">
    <text evidence="1">Belongs to the CoA-transferase III family.</text>
</comment>
<dbReference type="InterPro" id="IPR023606">
    <property type="entry name" value="CoA-Trfase_III_dom_1_sf"/>
</dbReference>
<evidence type="ECO:0000256" key="2">
    <source>
        <dbReference type="ARBA" id="ARBA00022679"/>
    </source>
</evidence>
<dbReference type="InterPro" id="IPR044855">
    <property type="entry name" value="CoA-Trfase_III_dom3_sf"/>
</dbReference>
<evidence type="ECO:0000313" key="3">
    <source>
        <dbReference type="EMBL" id="GFG51243.1"/>
    </source>
</evidence>
<accession>A0A2A7NFX8</accession>
<evidence type="ECO:0000313" key="6">
    <source>
        <dbReference type="Proteomes" id="UP000465302"/>
    </source>
</evidence>
<dbReference type="EMBL" id="BLKS01000001">
    <property type="protein sequence ID" value="GFG51243.1"/>
    <property type="molecule type" value="Genomic_DNA"/>
</dbReference>
<dbReference type="Gene3D" id="3.40.50.10540">
    <property type="entry name" value="Crotonobetainyl-coa:carnitine coa-transferase, domain 1"/>
    <property type="match status" value="1"/>
</dbReference>
<reference evidence="3 6" key="2">
    <citation type="journal article" date="2019" name="Emerg. Microbes Infect.">
        <title>Comprehensive subspecies identification of 175 nontuberculous mycobacteria species based on 7547 genomic profiles.</title>
        <authorList>
            <person name="Matsumoto Y."/>
            <person name="Kinjo T."/>
            <person name="Motooka D."/>
            <person name="Nabeya D."/>
            <person name="Jung N."/>
            <person name="Uechi K."/>
            <person name="Horii T."/>
            <person name="Iida T."/>
            <person name="Fujita J."/>
            <person name="Nakamura S."/>
        </authorList>
    </citation>
    <scope>NUCLEOTIDE SEQUENCE [LARGE SCALE GENOMIC DNA]</scope>
    <source>
        <strain evidence="3 6">JCM 6377</strain>
    </source>
</reference>
<sequence length="394" mass="42565">MAWAGPLAVRVLAEHGAEVIKIEGAGHMDRWRGGTSPQRGTDRYPDNDPGDVPWNRNAFFNTQNQNKQSLALDLKSAQGRDIFRRLVATADLVMENFGAGAMGRLGLDYPDLVRIKPDLSMVSMPAFGRTGPESSYVAHGPTIEAAAGNVALQGYPGGPPSPSGVLAWGDPVAGITGGVAALVALTYQRITGCGTHVDLSHLEAAIPFNFQAFLEFSVNGVERKRLGNTEGGGILQGCYPCSGDNQWVAITCPDRETWVRLAEIVDLVESSSRSIDHQIRAWTAARNRDEVVRRLRDAGIPVGPVLSAADLLADPHLNARGFFRTVTHPQAGTHRYPGMPWLPANRPWRPPTPAPLFGEHNESVLTSLLDLSPNEVERLYSEGVIAHRPLAQGD</sequence>
<reference evidence="4 5" key="1">
    <citation type="submission" date="2017-10" db="EMBL/GenBank/DDBJ databases">
        <title>The new phylogeny of genus Mycobacterium.</title>
        <authorList>
            <person name="Tortoli E."/>
            <person name="Trovato A."/>
            <person name="Cirillo D.M."/>
        </authorList>
    </citation>
    <scope>NUCLEOTIDE SEQUENCE [LARGE SCALE GENOMIC DNA]</scope>
    <source>
        <strain evidence="4 5">CCUG37673</strain>
    </source>
</reference>
<dbReference type="PANTHER" id="PTHR48228">
    <property type="entry name" value="SUCCINYL-COA--D-CITRAMALATE COA-TRANSFERASE"/>
    <property type="match status" value="1"/>
</dbReference>
<dbReference type="InterPro" id="IPR050509">
    <property type="entry name" value="CoA-transferase_III"/>
</dbReference>
<dbReference type="PANTHER" id="PTHR48228:SF6">
    <property type="entry name" value="L-CARNITINE COA-TRANSFERASE"/>
    <property type="match status" value="1"/>
</dbReference>
<dbReference type="Pfam" id="PF02515">
    <property type="entry name" value="CoA_transf_3"/>
    <property type="match status" value="1"/>
</dbReference>
<dbReference type="AlphaFoldDB" id="A0A2A7NFX8"/>
<proteinExistence type="inferred from homology"/>
<reference evidence="3" key="3">
    <citation type="submission" date="2020-02" db="EMBL/GenBank/DDBJ databases">
        <authorList>
            <person name="Matsumoto Y."/>
            <person name="Motooka D."/>
            <person name="Nakamura S."/>
        </authorList>
    </citation>
    <scope>NUCLEOTIDE SEQUENCE</scope>
    <source>
        <strain evidence="3">JCM 6377</strain>
    </source>
</reference>
<evidence type="ECO:0000313" key="5">
    <source>
        <dbReference type="Proteomes" id="UP000220914"/>
    </source>
</evidence>
<evidence type="ECO:0000313" key="4">
    <source>
        <dbReference type="EMBL" id="PEG42378.1"/>
    </source>
</evidence>
<dbReference type="Proteomes" id="UP000220914">
    <property type="component" value="Unassembled WGS sequence"/>
</dbReference>
<organism evidence="4 5">
    <name type="scientific">Mycolicibacterium agri</name>
    <name type="common">Mycobacterium agri</name>
    <dbReference type="NCBI Taxonomy" id="36811"/>
    <lineage>
        <taxon>Bacteria</taxon>
        <taxon>Bacillati</taxon>
        <taxon>Actinomycetota</taxon>
        <taxon>Actinomycetes</taxon>
        <taxon>Mycobacteriales</taxon>
        <taxon>Mycobacteriaceae</taxon>
        <taxon>Mycolicibacterium</taxon>
    </lineage>
</organism>